<sequence>MTNCGKKQDYGDLENLIKEIDKRRSKGIEDVREQNSKALDEIRMLLADMAKKRNGCSSRRSSEFSSDTLFAVEAALNAAMELNKPVKHIFCDLQDIIHLLNCTDHVTSWRFDDQINNLKFLLDSWGNPLIHVIPSSWGSPAVGLAMHGLTHHHPNLFLFGKDLPFWIMKSFINFGFRF</sequence>
<reference evidence="2" key="1">
    <citation type="submission" date="2025-08" db="UniProtKB">
        <authorList>
            <consortium name="RefSeq"/>
        </authorList>
    </citation>
    <scope>IDENTIFICATION</scope>
</reference>
<organism evidence="1 2">
    <name type="scientific">Dioscorea cayennensis subsp. rotundata</name>
    <name type="common">White Guinea yam</name>
    <name type="synonym">Dioscorea rotundata</name>
    <dbReference type="NCBI Taxonomy" id="55577"/>
    <lineage>
        <taxon>Eukaryota</taxon>
        <taxon>Viridiplantae</taxon>
        <taxon>Streptophyta</taxon>
        <taxon>Embryophyta</taxon>
        <taxon>Tracheophyta</taxon>
        <taxon>Spermatophyta</taxon>
        <taxon>Magnoliopsida</taxon>
        <taxon>Liliopsida</taxon>
        <taxon>Dioscoreales</taxon>
        <taxon>Dioscoreaceae</taxon>
        <taxon>Dioscorea</taxon>
    </lineage>
</organism>
<keyword evidence="1" id="KW-1185">Reference proteome</keyword>
<proteinExistence type="predicted"/>
<dbReference type="GeneID" id="120266412"/>
<protein>
    <submittedName>
        <fullName evidence="2">Uncharacterized protein LOC120266412 isoform X1</fullName>
    </submittedName>
</protein>
<evidence type="ECO:0000313" key="1">
    <source>
        <dbReference type="Proteomes" id="UP001515500"/>
    </source>
</evidence>
<accession>A0AB40BR74</accession>
<dbReference type="AlphaFoldDB" id="A0AB40BR74"/>
<dbReference type="RefSeq" id="XP_039129970.1">
    <property type="nucleotide sequence ID" value="XM_039274036.1"/>
</dbReference>
<gene>
    <name evidence="2" type="primary">LOC120266412</name>
</gene>
<evidence type="ECO:0000313" key="2">
    <source>
        <dbReference type="RefSeq" id="XP_039129970.1"/>
    </source>
</evidence>
<name>A0AB40BR74_DIOCR</name>
<dbReference type="Proteomes" id="UP001515500">
    <property type="component" value="Chromosome 8"/>
</dbReference>